<comment type="caution">
    <text evidence="1">The sequence shown here is derived from an EMBL/GenBank/DDBJ whole genome shotgun (WGS) entry which is preliminary data.</text>
</comment>
<reference evidence="1" key="1">
    <citation type="submission" date="2020-02" db="EMBL/GenBank/DDBJ databases">
        <authorList>
            <person name="Shen X.-R."/>
            <person name="Zhang Y.-X."/>
        </authorList>
    </citation>
    <scope>NUCLEOTIDE SEQUENCE</scope>
    <source>
        <strain evidence="1">SYP-B3998</strain>
    </source>
</reference>
<organism evidence="1">
    <name type="scientific">Paenibacillus sp. SYP-B3998</name>
    <dbReference type="NCBI Taxonomy" id="2678564"/>
    <lineage>
        <taxon>Bacteria</taxon>
        <taxon>Bacillati</taxon>
        <taxon>Bacillota</taxon>
        <taxon>Bacilli</taxon>
        <taxon>Bacillales</taxon>
        <taxon>Paenibacillaceae</taxon>
        <taxon>Paenibacillus</taxon>
    </lineage>
</organism>
<evidence type="ECO:0000313" key="1">
    <source>
        <dbReference type="EMBL" id="NEW05945.1"/>
    </source>
</evidence>
<dbReference type="RefSeq" id="WP_163943907.1">
    <property type="nucleotide sequence ID" value="NZ_JAAIKC010000002.1"/>
</dbReference>
<proteinExistence type="predicted"/>
<name>A0A6G3ZV04_9BACL</name>
<accession>A0A6G3ZV04</accession>
<dbReference type="AlphaFoldDB" id="A0A6G3ZV04"/>
<protein>
    <submittedName>
        <fullName evidence="1">Uncharacterized protein</fullName>
    </submittedName>
</protein>
<sequence length="130" mass="13964">MGIVTACPSPKPITLQQRLTSIQDIHLRVKITGLSGNTLSEGFITNVGKTFVNIGTKRILFSNISRITVLSDTSSTDTPVTVKTKQGTLSGTLVVIGIDFVEIAFVNPDGIVTPEIIPLSQVIKITCRKK</sequence>
<gene>
    <name evidence="1" type="ORF">GK047_07975</name>
</gene>
<dbReference type="EMBL" id="JAAIKC010000002">
    <property type="protein sequence ID" value="NEW05945.1"/>
    <property type="molecule type" value="Genomic_DNA"/>
</dbReference>